<dbReference type="AlphaFoldDB" id="A0AAD5SQM8"/>
<feature type="region of interest" description="Disordered" evidence="1">
    <location>
        <begin position="72"/>
        <end position="100"/>
    </location>
</feature>
<protein>
    <submittedName>
        <fullName evidence="2">Uncharacterized protein</fullName>
    </submittedName>
</protein>
<proteinExistence type="predicted"/>
<organism evidence="2 3">
    <name type="scientific">Rhizophlyctis rosea</name>
    <dbReference type="NCBI Taxonomy" id="64517"/>
    <lineage>
        <taxon>Eukaryota</taxon>
        <taxon>Fungi</taxon>
        <taxon>Fungi incertae sedis</taxon>
        <taxon>Chytridiomycota</taxon>
        <taxon>Chytridiomycota incertae sedis</taxon>
        <taxon>Chytridiomycetes</taxon>
        <taxon>Rhizophlyctidales</taxon>
        <taxon>Rhizophlyctidaceae</taxon>
        <taxon>Rhizophlyctis</taxon>
    </lineage>
</organism>
<dbReference type="Proteomes" id="UP001212841">
    <property type="component" value="Unassembled WGS sequence"/>
</dbReference>
<evidence type="ECO:0000313" key="2">
    <source>
        <dbReference type="EMBL" id="KAJ3056432.1"/>
    </source>
</evidence>
<dbReference type="EMBL" id="JADGJD010000033">
    <property type="protein sequence ID" value="KAJ3056432.1"/>
    <property type="molecule type" value="Genomic_DNA"/>
</dbReference>
<sequence length="276" mass="30316">MTNGTKSSLTKAKSHRRRNIIPEIVGKVKEFLVEIDSYEERKATLKATLRCVRDGLLKANEKNYARAEQYNKKNANAGASEDVSDDEGENGEEVSINPGDLGRVLLPDPIQLRESEVELGTVGAQSGNLPHLDQKDCNMKNMRTESFGKRGRNNKKMKGEEIHAVLYCSHCGTIWARDVGGARGVGYVKMEELQTGLRPWGYCYQKPAGEKDGISGGRTDGKPKAKPKGKGVAGTSKGKGKGNKGRATTKAQPQEQISQEVTEELRGKRLTRNFVK</sequence>
<gene>
    <name evidence="2" type="ORF">HK097_006923</name>
</gene>
<feature type="region of interest" description="Disordered" evidence="1">
    <location>
        <begin position="208"/>
        <end position="276"/>
    </location>
</feature>
<keyword evidence="3" id="KW-1185">Reference proteome</keyword>
<evidence type="ECO:0000313" key="3">
    <source>
        <dbReference type="Proteomes" id="UP001212841"/>
    </source>
</evidence>
<name>A0AAD5SQM8_9FUNG</name>
<feature type="compositionally biased region" description="Acidic residues" evidence="1">
    <location>
        <begin position="82"/>
        <end position="92"/>
    </location>
</feature>
<feature type="compositionally biased region" description="Basic and acidic residues" evidence="1">
    <location>
        <begin position="208"/>
        <end position="223"/>
    </location>
</feature>
<comment type="caution">
    <text evidence="2">The sequence shown here is derived from an EMBL/GenBank/DDBJ whole genome shotgun (WGS) entry which is preliminary data.</text>
</comment>
<reference evidence="2" key="1">
    <citation type="submission" date="2020-05" db="EMBL/GenBank/DDBJ databases">
        <title>Phylogenomic resolution of chytrid fungi.</title>
        <authorList>
            <person name="Stajich J.E."/>
            <person name="Amses K."/>
            <person name="Simmons R."/>
            <person name="Seto K."/>
            <person name="Myers J."/>
            <person name="Bonds A."/>
            <person name="Quandt C.A."/>
            <person name="Barry K."/>
            <person name="Liu P."/>
            <person name="Grigoriev I."/>
            <person name="Longcore J.E."/>
            <person name="James T.Y."/>
        </authorList>
    </citation>
    <scope>NUCLEOTIDE SEQUENCE</scope>
    <source>
        <strain evidence="2">JEL0318</strain>
    </source>
</reference>
<accession>A0AAD5SQM8</accession>
<evidence type="ECO:0000256" key="1">
    <source>
        <dbReference type="SAM" id="MobiDB-lite"/>
    </source>
</evidence>